<dbReference type="GO" id="GO:0006397">
    <property type="term" value="P:mRNA processing"/>
    <property type="evidence" value="ECO:0007669"/>
    <property type="project" value="UniProtKB-KW"/>
</dbReference>
<proteinExistence type="inferred from homology"/>
<dbReference type="FunFam" id="1.10.10.60:FF:000021">
    <property type="entry name" value="CDC5 cell division cycle 5-like"/>
    <property type="match status" value="1"/>
</dbReference>
<dbReference type="Gene3D" id="1.10.10.60">
    <property type="entry name" value="Homeodomain-like"/>
    <property type="match status" value="2"/>
</dbReference>
<dbReference type="PROSITE" id="PS51294">
    <property type="entry name" value="HTH_MYB"/>
    <property type="match status" value="2"/>
</dbReference>
<dbReference type="InterPro" id="IPR017930">
    <property type="entry name" value="Myb_dom"/>
</dbReference>
<evidence type="ECO:0000313" key="12">
    <source>
        <dbReference type="EMBL" id="KAL3804424.1"/>
    </source>
</evidence>
<feature type="region of interest" description="Disordered" evidence="9">
    <location>
        <begin position="108"/>
        <end position="145"/>
    </location>
</feature>
<comment type="similarity">
    <text evidence="1">Belongs to the CEF1 family.</text>
</comment>
<feature type="coiled-coil region" evidence="8">
    <location>
        <begin position="854"/>
        <end position="884"/>
    </location>
</feature>
<feature type="domain" description="Myb-like" evidence="10">
    <location>
        <begin position="55"/>
        <end position="104"/>
    </location>
</feature>
<keyword evidence="8" id="KW-0175">Coiled coil</keyword>
<gene>
    <name evidence="12" type="ORF">HJC23_011352</name>
</gene>
<feature type="domain" description="HTH myb-type" evidence="11">
    <location>
        <begin position="59"/>
        <end position="108"/>
    </location>
</feature>
<dbReference type="InterPro" id="IPR047240">
    <property type="entry name" value="SANT_CDC5L_II"/>
</dbReference>
<dbReference type="PANTHER" id="PTHR45885:SF1">
    <property type="entry name" value="CELL DIVISION CYCLE 5-LIKE PROTEIN"/>
    <property type="match status" value="1"/>
</dbReference>
<evidence type="ECO:0000259" key="10">
    <source>
        <dbReference type="PROSITE" id="PS50090"/>
    </source>
</evidence>
<evidence type="ECO:0000256" key="6">
    <source>
        <dbReference type="ARBA" id="ARBA00023187"/>
    </source>
</evidence>
<feature type="compositionally biased region" description="Low complexity" evidence="9">
    <location>
        <begin position="494"/>
        <end position="503"/>
    </location>
</feature>
<evidence type="ECO:0000256" key="4">
    <source>
        <dbReference type="ARBA" id="ARBA00022737"/>
    </source>
</evidence>
<feature type="compositionally biased region" description="Basic and acidic residues" evidence="9">
    <location>
        <begin position="126"/>
        <end position="143"/>
    </location>
</feature>
<dbReference type="GO" id="GO:0003677">
    <property type="term" value="F:DNA binding"/>
    <property type="evidence" value="ECO:0007669"/>
    <property type="project" value="UniProtKB-KW"/>
</dbReference>
<evidence type="ECO:0000256" key="1">
    <source>
        <dbReference type="ARBA" id="ARBA00010506"/>
    </source>
</evidence>
<evidence type="ECO:0000256" key="9">
    <source>
        <dbReference type="SAM" id="MobiDB-lite"/>
    </source>
</evidence>
<accession>A0ABD3QW31</accession>
<keyword evidence="13" id="KW-1185">Reference proteome</keyword>
<dbReference type="InterPro" id="IPR021786">
    <property type="entry name" value="Cdc5p/Cef1_C"/>
</dbReference>
<feature type="domain" description="HTH myb-type" evidence="11">
    <location>
        <begin position="3"/>
        <end position="58"/>
    </location>
</feature>
<dbReference type="SUPFAM" id="SSF46689">
    <property type="entry name" value="Homeodomain-like"/>
    <property type="match status" value="1"/>
</dbReference>
<dbReference type="InterPro" id="IPR001005">
    <property type="entry name" value="SANT/Myb"/>
</dbReference>
<evidence type="ECO:0000256" key="2">
    <source>
        <dbReference type="ARBA" id="ARBA00022664"/>
    </source>
</evidence>
<dbReference type="AlphaFoldDB" id="A0ABD3QW31"/>
<keyword evidence="4" id="KW-0677">Repeat</keyword>
<evidence type="ECO:0000259" key="11">
    <source>
        <dbReference type="PROSITE" id="PS51294"/>
    </source>
</evidence>
<keyword evidence="3" id="KW-0747">Spliceosome</keyword>
<evidence type="ECO:0000313" key="13">
    <source>
        <dbReference type="Proteomes" id="UP001516023"/>
    </source>
</evidence>
<evidence type="ECO:0000256" key="8">
    <source>
        <dbReference type="SAM" id="Coils"/>
    </source>
</evidence>
<dbReference type="CDD" id="cd11659">
    <property type="entry name" value="SANT_CDC5_II"/>
    <property type="match status" value="1"/>
</dbReference>
<feature type="region of interest" description="Disordered" evidence="9">
    <location>
        <begin position="664"/>
        <end position="695"/>
    </location>
</feature>
<dbReference type="InterPro" id="IPR047242">
    <property type="entry name" value="CDC5L/Cef1"/>
</dbReference>
<evidence type="ECO:0000256" key="3">
    <source>
        <dbReference type="ARBA" id="ARBA00022728"/>
    </source>
</evidence>
<feature type="compositionally biased region" description="Acidic residues" evidence="9">
    <location>
        <begin position="552"/>
        <end position="562"/>
    </location>
</feature>
<dbReference type="InterPro" id="IPR009057">
    <property type="entry name" value="Homeodomain-like_sf"/>
</dbReference>
<evidence type="ECO:0000256" key="7">
    <source>
        <dbReference type="ARBA" id="ARBA00023242"/>
    </source>
</evidence>
<protein>
    <recommendedName>
        <fullName evidence="14">Cell division cycle 5-like protein</fullName>
    </recommendedName>
</protein>
<feature type="coiled-coil region" evidence="8">
    <location>
        <begin position="509"/>
        <end position="536"/>
    </location>
</feature>
<dbReference type="Pfam" id="PF13921">
    <property type="entry name" value="Myb_DNA-bind_6"/>
    <property type="match status" value="1"/>
</dbReference>
<dbReference type="PANTHER" id="PTHR45885">
    <property type="entry name" value="CELL DIVISION CYCLE 5-LIKE PROTEIN"/>
    <property type="match status" value="1"/>
</dbReference>
<evidence type="ECO:0008006" key="14">
    <source>
        <dbReference type="Google" id="ProtNLM"/>
    </source>
</evidence>
<feature type="region of interest" description="Disordered" evidence="9">
    <location>
        <begin position="550"/>
        <end position="580"/>
    </location>
</feature>
<dbReference type="Pfam" id="PF11831">
    <property type="entry name" value="Myb_Cef"/>
    <property type="match status" value="1"/>
</dbReference>
<dbReference type="CDD" id="cd00167">
    <property type="entry name" value="SANT"/>
    <property type="match status" value="1"/>
</dbReference>
<evidence type="ECO:0000256" key="5">
    <source>
        <dbReference type="ARBA" id="ARBA00023125"/>
    </source>
</evidence>
<comment type="caution">
    <text evidence="12">The sequence shown here is derived from an EMBL/GenBank/DDBJ whole genome shotgun (WGS) entry which is preliminary data.</text>
</comment>
<reference evidence="12 13" key="1">
    <citation type="journal article" date="2020" name="G3 (Bethesda)">
        <title>Improved Reference Genome for Cyclotella cryptica CCMP332, a Model for Cell Wall Morphogenesis, Salinity Adaptation, and Lipid Production in Diatoms (Bacillariophyta).</title>
        <authorList>
            <person name="Roberts W.R."/>
            <person name="Downey K.M."/>
            <person name="Ruck E.C."/>
            <person name="Traller J.C."/>
            <person name="Alverson A.J."/>
        </authorList>
    </citation>
    <scope>NUCLEOTIDE SEQUENCE [LARGE SCALE GENOMIC DNA]</scope>
    <source>
        <strain evidence="12 13">CCMP332</strain>
    </source>
</reference>
<dbReference type="GO" id="GO:0005681">
    <property type="term" value="C:spliceosomal complex"/>
    <property type="evidence" value="ECO:0007669"/>
    <property type="project" value="UniProtKB-KW"/>
</dbReference>
<dbReference type="PROSITE" id="PS50090">
    <property type="entry name" value="MYB_LIKE"/>
    <property type="match status" value="2"/>
</dbReference>
<feature type="region of interest" description="Disordered" evidence="9">
    <location>
        <begin position="434"/>
        <end position="503"/>
    </location>
</feature>
<feature type="compositionally biased region" description="Basic and acidic residues" evidence="9">
    <location>
        <begin position="436"/>
        <end position="450"/>
    </location>
</feature>
<feature type="domain" description="Myb-like" evidence="10">
    <location>
        <begin position="3"/>
        <end position="54"/>
    </location>
</feature>
<dbReference type="EMBL" id="JABMIG020000008">
    <property type="protein sequence ID" value="KAL3804424.1"/>
    <property type="molecule type" value="Genomic_DNA"/>
</dbReference>
<keyword evidence="7" id="KW-0539">Nucleus</keyword>
<dbReference type="SMART" id="SM00717">
    <property type="entry name" value="SANT"/>
    <property type="match status" value="2"/>
</dbReference>
<feature type="compositionally biased region" description="Basic residues" evidence="9">
    <location>
        <begin position="672"/>
        <end position="682"/>
    </location>
</feature>
<dbReference type="Proteomes" id="UP001516023">
    <property type="component" value="Unassembled WGS sequence"/>
</dbReference>
<dbReference type="GO" id="GO:0008380">
    <property type="term" value="P:RNA splicing"/>
    <property type="evidence" value="ECO:0007669"/>
    <property type="project" value="UniProtKB-KW"/>
</dbReference>
<organism evidence="12 13">
    <name type="scientific">Cyclotella cryptica</name>
    <dbReference type="NCBI Taxonomy" id="29204"/>
    <lineage>
        <taxon>Eukaryota</taxon>
        <taxon>Sar</taxon>
        <taxon>Stramenopiles</taxon>
        <taxon>Ochrophyta</taxon>
        <taxon>Bacillariophyta</taxon>
        <taxon>Coscinodiscophyceae</taxon>
        <taxon>Thalassiosirophycidae</taxon>
        <taxon>Stephanodiscales</taxon>
        <taxon>Stephanodiscaceae</taxon>
        <taxon>Cyclotella</taxon>
    </lineage>
</organism>
<name>A0ABD3QW31_9STRA</name>
<keyword evidence="5" id="KW-0238">DNA-binding</keyword>
<sequence>MVRVFIKGGTWKNSEDEILKAAVMKYGKQQWARVASLLNRKSAKQCKARWNEWLDPSVRKAEWSREEDEKLLHLAKLMPAQWRTIGPLVGRTGGQCQERYERLLDEAAGTADEEGGEGGSAARKLRPGEIDPHPETKPARPDPIDMDEDEIEMLQEARARLANTQGKKAKRKSREKMLNEAKRLADLQKRRELKAAGLLGGEMAVRARGRKGREIDLGVEIPFHKMAPSGFHSTREEDEVAENIRNQRLKDVDYKRIREMQYRSRDREAKERQKREEARIRSLERSNMQYVVAEVSKRNDPMMISGKKRRGELSMPEPMVGEDELRRVGKATEEEREAMAALEGGGEGAGVTDALLGDYSDRPLPTPMRTPAASAAAKAPSKSELIHREALNLRALSTGQTPLLGEENAELVEGGAGTGASLDAAVYGATPMVGRGRAEGDDATAKDYRKSANPTPLTFTSRRDELGLNSGSQGMMQRPPSELRSVNGNHDDSASVGASSFGGSSFATKLSLRELAREERRRAKRARQELEEALKNLPAPQFDYELAIPEDVTTEEDDDTYDETSGKKKLRVKDAAQEDAEEMERLRKEAERLYEEQSSVMKRPDLPRPRVTASSDKLFTENSEIPTDKRAAAKLIYEEMLTLIGHDARAHPVMVDKSDPIMSSLLSEGKGKKDKKDKKRKHSTIDPTESPPLDYFPEEALNGAKQLLNDELKSVIQEKRDLFTTTTGVYYENDSDVIEASIGSTITTSNHGGEQLTFATEDNKRSGWTDCSNDPSRHPTETIQRLYAEYNAIQTATKSLTKSCSKLEQKLEIQTGGYNQRSKSLIDSSYQTFAELQHSRIEESVYSCLRSHETRGALIRIEKMQEEVERLEEEEGKKQKMYGELIHTKNRLMLKKNSNGQL</sequence>
<keyword evidence="6" id="KW-0508">mRNA splicing</keyword>
<keyword evidence="2" id="KW-0507">mRNA processing</keyword>